<proteinExistence type="predicted"/>
<evidence type="ECO:0000259" key="3">
    <source>
        <dbReference type="Pfam" id="PF04548"/>
    </source>
</evidence>
<dbReference type="GO" id="GO:0002098">
    <property type="term" value="P:tRNA wobble uridine modification"/>
    <property type="evidence" value="ECO:0007669"/>
    <property type="project" value="TreeGrafter"/>
</dbReference>
<dbReference type="PANTHER" id="PTHR42714:SF3">
    <property type="entry name" value="HFLX-TYPE G DOMAIN-CONTAINING PROTEIN"/>
    <property type="match status" value="1"/>
</dbReference>
<feature type="domain" description="AIG1-type G" evidence="3">
    <location>
        <begin position="14"/>
        <end position="147"/>
    </location>
</feature>
<organism evidence="4 5">
    <name type="scientific">Ramalina farinacea</name>
    <dbReference type="NCBI Taxonomy" id="258253"/>
    <lineage>
        <taxon>Eukaryota</taxon>
        <taxon>Fungi</taxon>
        <taxon>Dikarya</taxon>
        <taxon>Ascomycota</taxon>
        <taxon>Pezizomycotina</taxon>
        <taxon>Lecanoromycetes</taxon>
        <taxon>OSLEUM clade</taxon>
        <taxon>Lecanoromycetidae</taxon>
        <taxon>Lecanorales</taxon>
        <taxon>Lecanorineae</taxon>
        <taxon>Ramalinaceae</taxon>
        <taxon>Ramalina</taxon>
    </lineage>
</organism>
<evidence type="ECO:0000256" key="2">
    <source>
        <dbReference type="SAM" id="Coils"/>
    </source>
</evidence>
<dbReference type="CDD" id="cd00882">
    <property type="entry name" value="Ras_like_GTPase"/>
    <property type="match status" value="1"/>
</dbReference>
<dbReference type="Proteomes" id="UP001161017">
    <property type="component" value="Unassembled WGS sequence"/>
</dbReference>
<keyword evidence="2" id="KW-0175">Coiled coil</keyword>
<accession>A0AA43QJ49</accession>
<dbReference type="GO" id="GO:0005739">
    <property type="term" value="C:mitochondrion"/>
    <property type="evidence" value="ECO:0007669"/>
    <property type="project" value="TreeGrafter"/>
</dbReference>
<dbReference type="Gene3D" id="3.40.50.300">
    <property type="entry name" value="P-loop containing nucleotide triphosphate hydrolases"/>
    <property type="match status" value="1"/>
</dbReference>
<dbReference type="Pfam" id="PF04548">
    <property type="entry name" value="AIG1"/>
    <property type="match status" value="1"/>
</dbReference>
<sequence length="333" mass="37113">MTQSITQSDIVNRVMGDTGSGKSSLINRICGKDDALVSDGQASVTKEVTHYTTVVNGETVTLIDTPGFDDTHLSGREVLERISTYLYAHYQQGRKLSGLLFLREINLSRMTGSAVKNLDMFQRLCGEESLKNVVLVTTKWDKASFDNACNHEEELVKNFWADMIKLGCSSPKRLGKVVDPSCDIVDPVSDVIAPMLQFQPTTLRIQQELEDGKNLIDTAAGQYIDQHLSVAIKRIKKSHNSALAQAEESRHLQIKEALAAQAAIHREELEKAERDKEKLRENYEDTLKAEKQRWSMAMNALAVTTSLAIGAETCRQLRNSETQRVAQSTLDKS</sequence>
<reference evidence="4" key="1">
    <citation type="journal article" date="2023" name="Genome Biol. Evol.">
        <title>First Whole Genome Sequence and Flow Cytometry Genome Size Data for the Lichen-Forming Fungus Ramalina farinacea (Ascomycota).</title>
        <authorList>
            <person name="Llewellyn T."/>
            <person name="Mian S."/>
            <person name="Hill R."/>
            <person name="Leitch I.J."/>
            <person name="Gaya E."/>
        </authorList>
    </citation>
    <scope>NUCLEOTIDE SEQUENCE</scope>
    <source>
        <strain evidence="4">LIQ254RAFAR</strain>
    </source>
</reference>
<name>A0AA43QJ49_9LECA</name>
<evidence type="ECO:0000256" key="1">
    <source>
        <dbReference type="ARBA" id="ARBA00022741"/>
    </source>
</evidence>
<feature type="coiled-coil region" evidence="2">
    <location>
        <begin position="255"/>
        <end position="293"/>
    </location>
</feature>
<dbReference type="InterPro" id="IPR027417">
    <property type="entry name" value="P-loop_NTPase"/>
</dbReference>
<dbReference type="InterPro" id="IPR006703">
    <property type="entry name" value="G_AIG1"/>
</dbReference>
<dbReference type="EMBL" id="JAPUFD010000005">
    <property type="protein sequence ID" value="MDI1487468.1"/>
    <property type="molecule type" value="Genomic_DNA"/>
</dbReference>
<keyword evidence="5" id="KW-1185">Reference proteome</keyword>
<dbReference type="GO" id="GO:0005525">
    <property type="term" value="F:GTP binding"/>
    <property type="evidence" value="ECO:0007669"/>
    <property type="project" value="InterPro"/>
</dbReference>
<evidence type="ECO:0000313" key="5">
    <source>
        <dbReference type="Proteomes" id="UP001161017"/>
    </source>
</evidence>
<gene>
    <name evidence="4" type="ORF">OHK93_006738</name>
</gene>
<keyword evidence="1" id="KW-0547">Nucleotide-binding</keyword>
<protein>
    <recommendedName>
        <fullName evidence="3">AIG1-type G domain-containing protein</fullName>
    </recommendedName>
</protein>
<dbReference type="PANTHER" id="PTHR42714">
    <property type="entry name" value="TRNA MODIFICATION GTPASE GTPBP3"/>
    <property type="match status" value="1"/>
</dbReference>
<dbReference type="SUPFAM" id="SSF52540">
    <property type="entry name" value="P-loop containing nucleoside triphosphate hydrolases"/>
    <property type="match status" value="1"/>
</dbReference>
<comment type="caution">
    <text evidence="4">The sequence shown here is derived from an EMBL/GenBank/DDBJ whole genome shotgun (WGS) entry which is preliminary data.</text>
</comment>
<dbReference type="GO" id="GO:0030488">
    <property type="term" value="P:tRNA methylation"/>
    <property type="evidence" value="ECO:0007669"/>
    <property type="project" value="TreeGrafter"/>
</dbReference>
<dbReference type="AlphaFoldDB" id="A0AA43QJ49"/>
<evidence type="ECO:0000313" key="4">
    <source>
        <dbReference type="EMBL" id="MDI1487468.1"/>
    </source>
</evidence>